<evidence type="ECO:0000256" key="3">
    <source>
        <dbReference type="ARBA" id="ARBA00022475"/>
    </source>
</evidence>
<evidence type="ECO:0000313" key="10">
    <source>
        <dbReference type="Proteomes" id="UP001596020"/>
    </source>
</evidence>
<reference evidence="10" key="1">
    <citation type="journal article" date="2019" name="Int. J. Syst. Evol. Microbiol.">
        <title>The Global Catalogue of Microorganisms (GCM) 10K type strain sequencing project: providing services to taxonomists for standard genome sequencing and annotation.</title>
        <authorList>
            <consortium name="The Broad Institute Genomics Platform"/>
            <consortium name="The Broad Institute Genome Sequencing Center for Infectious Disease"/>
            <person name="Wu L."/>
            <person name="Ma J."/>
        </authorList>
    </citation>
    <scope>NUCLEOTIDE SEQUENCE [LARGE SCALE GENOMIC DNA]</scope>
    <source>
        <strain evidence="10">CGMCC 4.7357</strain>
    </source>
</reference>
<keyword evidence="6 7" id="KW-0472">Membrane</keyword>
<feature type="transmembrane region" description="Helical" evidence="7">
    <location>
        <begin position="115"/>
        <end position="146"/>
    </location>
</feature>
<keyword evidence="10" id="KW-1185">Reference proteome</keyword>
<dbReference type="PRINTS" id="PR01837">
    <property type="entry name" value="MGTCSAPBPROT"/>
</dbReference>
<keyword evidence="4 7" id="KW-0812">Transmembrane</keyword>
<accession>A0ABV9K726</accession>
<feature type="transmembrane region" description="Helical" evidence="7">
    <location>
        <begin position="85"/>
        <end position="103"/>
    </location>
</feature>
<dbReference type="EMBL" id="JBHSGO010000163">
    <property type="protein sequence ID" value="MFC4665995.1"/>
    <property type="molecule type" value="Genomic_DNA"/>
</dbReference>
<evidence type="ECO:0000259" key="8">
    <source>
        <dbReference type="Pfam" id="PF02308"/>
    </source>
</evidence>
<gene>
    <name evidence="9" type="ORF">ACFO3G_05200</name>
</gene>
<comment type="similarity">
    <text evidence="2">Belongs to the MgtC/SapB family.</text>
</comment>
<comment type="caution">
    <text evidence="9">The sequence shown here is derived from an EMBL/GenBank/DDBJ whole genome shotgun (WGS) entry which is preliminary data.</text>
</comment>
<keyword evidence="5 7" id="KW-1133">Transmembrane helix</keyword>
<dbReference type="InterPro" id="IPR003416">
    <property type="entry name" value="MgtC/SapB/SrpB/YhiD_fam"/>
</dbReference>
<evidence type="ECO:0000256" key="1">
    <source>
        <dbReference type="ARBA" id="ARBA00004651"/>
    </source>
</evidence>
<evidence type="ECO:0000256" key="5">
    <source>
        <dbReference type="ARBA" id="ARBA00022989"/>
    </source>
</evidence>
<feature type="domain" description="MgtC/SapB/SrpB/YhiD N-terminal" evidence="8">
    <location>
        <begin position="26"/>
        <end position="153"/>
    </location>
</feature>
<protein>
    <submittedName>
        <fullName evidence="9">MgtC/SapB family protein</fullName>
    </submittedName>
</protein>
<feature type="transmembrane region" description="Helical" evidence="7">
    <location>
        <begin position="50"/>
        <end position="73"/>
    </location>
</feature>
<keyword evidence="3" id="KW-1003">Cell membrane</keyword>
<evidence type="ECO:0000256" key="7">
    <source>
        <dbReference type="SAM" id="Phobius"/>
    </source>
</evidence>
<sequence>MAESNIIEQLFHYSNPTLWESIVRIILSLFLGGAIGLERERKHRAAGLRTFTLICLGSTIAMLLSIWTPWMLGASSNNPGDPGRIAAQVLTGVGFLGAGAIIHTKGSIQGLTTAAGIWVSAVIGLTVGAGLYIPAIFCTIVVVAVLNSFERIELNHHVGGYNKLMEIQFGTADTENIPIKEILKKHSVSIITMSSEYNLKDDLSTITMQVRMSSRTSESGLTKEIKELPKITGFKFYS</sequence>
<evidence type="ECO:0000256" key="4">
    <source>
        <dbReference type="ARBA" id="ARBA00022692"/>
    </source>
</evidence>
<feature type="transmembrane region" description="Helical" evidence="7">
    <location>
        <begin position="21"/>
        <end position="38"/>
    </location>
</feature>
<dbReference type="RefSeq" id="WP_380078628.1">
    <property type="nucleotide sequence ID" value="NZ_JBHSGO010000163.1"/>
</dbReference>
<proteinExistence type="inferred from homology"/>
<comment type="subcellular location">
    <subcellularLocation>
        <location evidence="1">Cell membrane</location>
        <topology evidence="1">Multi-pass membrane protein</topology>
    </subcellularLocation>
</comment>
<evidence type="ECO:0000256" key="6">
    <source>
        <dbReference type="ARBA" id="ARBA00023136"/>
    </source>
</evidence>
<evidence type="ECO:0000313" key="9">
    <source>
        <dbReference type="EMBL" id="MFC4665995.1"/>
    </source>
</evidence>
<evidence type="ECO:0000256" key="2">
    <source>
        <dbReference type="ARBA" id="ARBA00009298"/>
    </source>
</evidence>
<dbReference type="Pfam" id="PF02308">
    <property type="entry name" value="MgtC"/>
    <property type="match status" value="1"/>
</dbReference>
<dbReference type="InterPro" id="IPR049177">
    <property type="entry name" value="MgtC_SapB_SrpB_YhiD_N"/>
</dbReference>
<organism evidence="9 10">
    <name type="scientific">Falsiporphyromonas endometrii</name>
    <dbReference type="NCBI Taxonomy" id="1387297"/>
    <lineage>
        <taxon>Bacteria</taxon>
        <taxon>Pseudomonadati</taxon>
        <taxon>Bacteroidota</taxon>
        <taxon>Bacteroidia</taxon>
        <taxon>Bacteroidales</taxon>
        <taxon>Porphyromonadaceae</taxon>
        <taxon>Falsiporphyromonas</taxon>
    </lineage>
</organism>
<dbReference type="PANTHER" id="PTHR33778:SF1">
    <property type="entry name" value="MAGNESIUM TRANSPORTER YHID-RELATED"/>
    <property type="match status" value="1"/>
</dbReference>
<dbReference type="PANTHER" id="PTHR33778">
    <property type="entry name" value="PROTEIN MGTC"/>
    <property type="match status" value="1"/>
</dbReference>
<dbReference type="Proteomes" id="UP001596020">
    <property type="component" value="Unassembled WGS sequence"/>
</dbReference>
<name>A0ABV9K726_9PORP</name>